<name>A0AC61RXF0_9FIRM</name>
<reference evidence="1" key="1">
    <citation type="submission" date="2019-04" db="EMBL/GenBank/DDBJ databases">
        <title>Microbes associate with the intestines of laboratory mice.</title>
        <authorList>
            <person name="Navarre W."/>
            <person name="Wong E."/>
            <person name="Huang K."/>
            <person name="Tropini C."/>
            <person name="Ng K."/>
            <person name="Yu B."/>
        </authorList>
    </citation>
    <scope>NUCLEOTIDE SEQUENCE</scope>
    <source>
        <strain evidence="1">NM01_1-7b</strain>
    </source>
</reference>
<gene>
    <name evidence="1" type="ORF">E5329_09190</name>
</gene>
<sequence>MKYELYADVWFLTNFTMDSTALWIAGKFMKQQIRAGRLLLGSFAGTAVSMLLFFVWDDYTWYQICVHFLVNPGMVFLCYRSREKKEFLGQCAVTYLAFLLLGGILEWSMQNAAGGIDFVWYFSGAALFLAAAKKMLGHLKREKETVYDLLLITGEGNISVKGFYDTGNLLIDPLVGRPVHIIKKEILKEQIQQGKLPVRLIPYHSLGQESGLLEAVTLEGMYIMRENHPVYLKKPVFGMAEEKLFQNDKCEVILNGKSMEN</sequence>
<proteinExistence type="predicted"/>
<dbReference type="EMBL" id="SRYA01000015">
    <property type="protein sequence ID" value="TGY96542.1"/>
    <property type="molecule type" value="Genomic_DNA"/>
</dbReference>
<evidence type="ECO:0000313" key="1">
    <source>
        <dbReference type="EMBL" id="TGY96542.1"/>
    </source>
</evidence>
<accession>A0AC61RXF0</accession>
<organism evidence="1 2">
    <name type="scientific">Petralouisia muris</name>
    <dbReference type="NCBI Taxonomy" id="3032872"/>
    <lineage>
        <taxon>Bacteria</taxon>
        <taxon>Bacillati</taxon>
        <taxon>Bacillota</taxon>
        <taxon>Clostridia</taxon>
        <taxon>Lachnospirales</taxon>
        <taxon>Lachnospiraceae</taxon>
        <taxon>Petralouisia</taxon>
    </lineage>
</organism>
<keyword evidence="2" id="KW-1185">Reference proteome</keyword>
<comment type="caution">
    <text evidence="1">The sequence shown here is derived from an EMBL/GenBank/DDBJ whole genome shotgun (WGS) entry which is preliminary data.</text>
</comment>
<protein>
    <submittedName>
        <fullName evidence="1">Uncharacterized protein</fullName>
    </submittedName>
</protein>
<dbReference type="Proteomes" id="UP000304953">
    <property type="component" value="Unassembled WGS sequence"/>
</dbReference>
<evidence type="ECO:0000313" key="2">
    <source>
        <dbReference type="Proteomes" id="UP000304953"/>
    </source>
</evidence>